<accession>A0A382WUG7</accession>
<proteinExistence type="predicted"/>
<protein>
    <submittedName>
        <fullName evidence="1">Uncharacterized protein</fullName>
    </submittedName>
</protein>
<reference evidence="1" key="1">
    <citation type="submission" date="2018-05" db="EMBL/GenBank/DDBJ databases">
        <authorList>
            <person name="Lanie J.A."/>
            <person name="Ng W.-L."/>
            <person name="Kazmierczak K.M."/>
            <person name="Andrzejewski T.M."/>
            <person name="Davidsen T.M."/>
            <person name="Wayne K.J."/>
            <person name="Tettelin H."/>
            <person name="Glass J.I."/>
            <person name="Rusch D."/>
            <person name="Podicherti R."/>
            <person name="Tsui H.-C.T."/>
            <person name="Winkler M.E."/>
        </authorList>
    </citation>
    <scope>NUCLEOTIDE SEQUENCE</scope>
</reference>
<name>A0A382WUG7_9ZZZZ</name>
<dbReference type="PROSITE" id="PS51257">
    <property type="entry name" value="PROKAR_LIPOPROTEIN"/>
    <property type="match status" value="1"/>
</dbReference>
<organism evidence="1">
    <name type="scientific">marine metagenome</name>
    <dbReference type="NCBI Taxonomy" id="408172"/>
    <lineage>
        <taxon>unclassified sequences</taxon>
        <taxon>metagenomes</taxon>
        <taxon>ecological metagenomes</taxon>
    </lineage>
</organism>
<dbReference type="Gene3D" id="2.20.110.10">
    <property type="entry name" value="Histone H3 K4-specific methyltransferase SET7/9 N-terminal domain"/>
    <property type="match status" value="2"/>
</dbReference>
<dbReference type="SUPFAM" id="SSF82185">
    <property type="entry name" value="Histone H3 K4-specific methyltransferase SET7/9 N-terminal domain"/>
    <property type="match status" value="1"/>
</dbReference>
<dbReference type="AlphaFoldDB" id="A0A382WUG7"/>
<dbReference type="EMBL" id="UINC01162482">
    <property type="protein sequence ID" value="SVD62259.1"/>
    <property type="molecule type" value="Genomic_DNA"/>
</dbReference>
<dbReference type="Pfam" id="PF07661">
    <property type="entry name" value="MORN_2"/>
    <property type="match status" value="1"/>
</dbReference>
<sequence length="133" mass="15321">MRHPIFILLVSAFWLAGCSGDKTRVEGKERAVTPQQIRETEEGMVFVKGEKEPFTGRVVSYHPNGRLELELNIVAGQKHGTFEQWHADGQKDEKATWVNGLREGMARGWYASGKKRFEYPFRADKFHGTVKRW</sequence>
<feature type="non-terminal residue" evidence="1">
    <location>
        <position position="133"/>
    </location>
</feature>
<evidence type="ECO:0000313" key="1">
    <source>
        <dbReference type="EMBL" id="SVD62259.1"/>
    </source>
</evidence>
<dbReference type="InterPro" id="IPR011652">
    <property type="entry name" value="MORN_2"/>
</dbReference>
<gene>
    <name evidence="1" type="ORF">METZ01_LOCUS415113</name>
</gene>